<evidence type="ECO:0000313" key="9">
    <source>
        <dbReference type="Proteomes" id="UP000199514"/>
    </source>
</evidence>
<reference evidence="8 9" key="1">
    <citation type="submission" date="2016-10" db="EMBL/GenBank/DDBJ databases">
        <authorList>
            <person name="de Groot N.N."/>
        </authorList>
    </citation>
    <scope>NUCLEOTIDE SEQUENCE [LARGE SCALE GENOMIC DNA]</scope>
    <source>
        <strain evidence="8 9">DSM 6793</strain>
    </source>
</reference>
<dbReference type="SUPFAM" id="SSF48452">
    <property type="entry name" value="TPR-like"/>
    <property type="match status" value="1"/>
</dbReference>
<dbReference type="InterPro" id="IPR006664">
    <property type="entry name" value="OMP_bac"/>
</dbReference>
<evidence type="ECO:0000256" key="1">
    <source>
        <dbReference type="ARBA" id="ARBA00004442"/>
    </source>
</evidence>
<dbReference type="InterPro" id="IPR006665">
    <property type="entry name" value="OmpA-like"/>
</dbReference>
<dbReference type="PANTHER" id="PTHR30329:SF21">
    <property type="entry name" value="LIPOPROTEIN YIAD-RELATED"/>
    <property type="match status" value="1"/>
</dbReference>
<dbReference type="Pfam" id="PF00691">
    <property type="entry name" value="OmpA"/>
    <property type="match status" value="1"/>
</dbReference>
<feature type="domain" description="OmpA-like" evidence="7">
    <location>
        <begin position="666"/>
        <end position="783"/>
    </location>
</feature>
<evidence type="ECO:0000313" key="8">
    <source>
        <dbReference type="EMBL" id="SFC36772.1"/>
    </source>
</evidence>
<dbReference type="RefSeq" id="WP_091511337.1">
    <property type="nucleotide sequence ID" value="NZ_FOLE01000005.1"/>
</dbReference>
<accession>A0A1I1IM23</accession>
<dbReference type="STRING" id="927664.SAMN05421780_1052"/>
<dbReference type="SUPFAM" id="SSF103088">
    <property type="entry name" value="OmpA-like"/>
    <property type="match status" value="1"/>
</dbReference>
<evidence type="ECO:0000259" key="7">
    <source>
        <dbReference type="PROSITE" id="PS51123"/>
    </source>
</evidence>
<dbReference type="InterPro" id="IPR050330">
    <property type="entry name" value="Bact_OuterMem_StrucFunc"/>
</dbReference>
<feature type="region of interest" description="Disordered" evidence="5">
    <location>
        <begin position="765"/>
        <end position="788"/>
    </location>
</feature>
<organism evidence="8 9">
    <name type="scientific">Flexibacter flexilis DSM 6793</name>
    <dbReference type="NCBI Taxonomy" id="927664"/>
    <lineage>
        <taxon>Bacteria</taxon>
        <taxon>Pseudomonadati</taxon>
        <taxon>Bacteroidota</taxon>
        <taxon>Cytophagia</taxon>
        <taxon>Cytophagales</taxon>
        <taxon>Flexibacteraceae</taxon>
        <taxon>Flexibacter</taxon>
    </lineage>
</organism>
<dbReference type="InterPro" id="IPR011042">
    <property type="entry name" value="6-blade_b-propeller_TolB-like"/>
</dbReference>
<keyword evidence="9" id="KW-1185">Reference proteome</keyword>
<dbReference type="InterPro" id="IPR036737">
    <property type="entry name" value="OmpA-like_sf"/>
</dbReference>
<dbReference type="PRINTS" id="PR01021">
    <property type="entry name" value="OMPADOMAIN"/>
</dbReference>
<keyword evidence="6" id="KW-0732">Signal</keyword>
<evidence type="ECO:0000256" key="5">
    <source>
        <dbReference type="SAM" id="MobiDB-lite"/>
    </source>
</evidence>
<dbReference type="AlphaFoldDB" id="A0A1I1IM23"/>
<feature type="chain" id="PRO_5011440967" evidence="6">
    <location>
        <begin position="22"/>
        <end position="788"/>
    </location>
</feature>
<evidence type="ECO:0000256" key="2">
    <source>
        <dbReference type="ARBA" id="ARBA00023136"/>
    </source>
</evidence>
<dbReference type="PANTHER" id="PTHR30329">
    <property type="entry name" value="STATOR ELEMENT OF FLAGELLAR MOTOR COMPLEX"/>
    <property type="match status" value="1"/>
</dbReference>
<keyword evidence="3" id="KW-0998">Cell outer membrane</keyword>
<dbReference type="Proteomes" id="UP000199514">
    <property type="component" value="Unassembled WGS sequence"/>
</dbReference>
<gene>
    <name evidence="8" type="ORF">SAMN05421780_1052</name>
</gene>
<feature type="compositionally biased region" description="Basic and acidic residues" evidence="5">
    <location>
        <begin position="765"/>
        <end position="779"/>
    </location>
</feature>
<dbReference type="InterPro" id="IPR011990">
    <property type="entry name" value="TPR-like_helical_dom_sf"/>
</dbReference>
<proteinExistence type="predicted"/>
<evidence type="ECO:0000256" key="4">
    <source>
        <dbReference type="PROSITE-ProRule" id="PRU00473"/>
    </source>
</evidence>
<dbReference type="CDD" id="cd07185">
    <property type="entry name" value="OmpA_C-like"/>
    <property type="match status" value="1"/>
</dbReference>
<name>A0A1I1IM23_9BACT</name>
<dbReference type="Gene3D" id="3.30.1330.60">
    <property type="entry name" value="OmpA-like domain"/>
    <property type="match status" value="1"/>
</dbReference>
<evidence type="ECO:0000256" key="3">
    <source>
        <dbReference type="ARBA" id="ARBA00023237"/>
    </source>
</evidence>
<evidence type="ECO:0000256" key="6">
    <source>
        <dbReference type="SAM" id="SignalP"/>
    </source>
</evidence>
<sequence>MIKKFTFLLLSFWLATHTLYAQIGDGPARKKLDKAIQDMNLARYEQAAASFTELYKQYPTDTLVNYGLGYCYAQSSNPNEQVKGIPYFEFALPSRSEDIPTTLPRDLAQLYHKAYRFEEAINLYTKYKNILPKNSAELKTIYRQVEMCRSGVVLMKKPLEVVIQNMGSEINTKYTEYSPIINGEEDLLIYTTLRPINVIDPKSGESREAECILYARKESGSTTWTSPKRLEGCDYNVASVALTPDAQKIILFVGATNGGGDLYIGDIDDNKVVNLRAFESKINSAGLENSGSLSSDEQVLYFSSNRAGGFGGQDLYKIEKDKNGRWANPINLGAEVNTKYDEEAPFIHPDKKTLYFHSSGHNSMGNDDIFKTIMVNGKFTKPTNMGYPINSTYNDNFFVVSPDGKKGYFSSDRPGGFGGQDIYFLGIPEEQDVVPLTLVKGRVLAGDSLKPVPTKIKVIDKATKQLVKGVYHPDRKTGNYLIIFPPGKNYDMIVEAKGYVPHTININIPDQTYFHELYQQIHLKPVKQFDVVVGQQVTVQNAFKDVNPNGGSEKIKVTPRMANEAMLVRDSLDVYDLMDNVIAASDSTAFEYLLDLMFKVNPLDKVNFKDSAIAEPPVTATFFFDEKDKLVPMIVGNDTIYTAPVLYTDSADLHKNRPVMLEGKQPEAAVYKAVTRIYFDSDKADLKAEYYAALDKVIAQLKEYPSVAVEVDGYADSDGNKDYNLKLSNRRAKEVLKYMTGKGVLRRRVVAKGFGQLLREGKIKSDTDKQKDRKVEIKIVKAPQHNGK</sequence>
<dbReference type="InterPro" id="IPR011659">
    <property type="entry name" value="WD40"/>
</dbReference>
<dbReference type="PROSITE" id="PS51123">
    <property type="entry name" value="OMPA_2"/>
    <property type="match status" value="1"/>
</dbReference>
<dbReference type="EMBL" id="FOLE01000005">
    <property type="protein sequence ID" value="SFC36772.1"/>
    <property type="molecule type" value="Genomic_DNA"/>
</dbReference>
<dbReference type="Gene3D" id="1.25.40.10">
    <property type="entry name" value="Tetratricopeptide repeat domain"/>
    <property type="match status" value="1"/>
</dbReference>
<dbReference type="Gene3D" id="2.120.10.30">
    <property type="entry name" value="TolB, C-terminal domain"/>
    <property type="match status" value="1"/>
</dbReference>
<dbReference type="SUPFAM" id="SSF82171">
    <property type="entry name" value="DPP6 N-terminal domain-like"/>
    <property type="match status" value="1"/>
</dbReference>
<dbReference type="OrthoDB" id="1488841at2"/>
<dbReference type="Pfam" id="PF07676">
    <property type="entry name" value="PD40"/>
    <property type="match status" value="3"/>
</dbReference>
<comment type="subcellular location">
    <subcellularLocation>
        <location evidence="1">Cell outer membrane</location>
    </subcellularLocation>
</comment>
<keyword evidence="2 4" id="KW-0472">Membrane</keyword>
<protein>
    <submittedName>
        <fullName evidence="8">WD40-like Beta Propeller Repeat</fullName>
    </submittedName>
</protein>
<dbReference type="GO" id="GO:0009279">
    <property type="term" value="C:cell outer membrane"/>
    <property type="evidence" value="ECO:0007669"/>
    <property type="project" value="UniProtKB-SubCell"/>
</dbReference>
<feature type="signal peptide" evidence="6">
    <location>
        <begin position="1"/>
        <end position="21"/>
    </location>
</feature>